<reference evidence="2" key="1">
    <citation type="journal article" date="2019" name="Int. J. Syst. Evol. Microbiol.">
        <title>The Global Catalogue of Microorganisms (GCM) 10K type strain sequencing project: providing services to taxonomists for standard genome sequencing and annotation.</title>
        <authorList>
            <consortium name="The Broad Institute Genomics Platform"/>
            <consortium name="The Broad Institute Genome Sequencing Center for Infectious Disease"/>
            <person name="Wu L."/>
            <person name="Ma J."/>
        </authorList>
    </citation>
    <scope>NUCLEOTIDE SEQUENCE [LARGE SCALE GENOMIC DNA]</scope>
    <source>
        <strain evidence="2">DT43</strain>
    </source>
</reference>
<dbReference type="Proteomes" id="UP001596012">
    <property type="component" value="Unassembled WGS sequence"/>
</dbReference>
<evidence type="ECO:0000313" key="2">
    <source>
        <dbReference type="Proteomes" id="UP001596012"/>
    </source>
</evidence>
<protein>
    <recommendedName>
        <fullName evidence="3">Lipoprotein</fullName>
    </recommendedName>
</protein>
<comment type="caution">
    <text evidence="1">The sequence shown here is derived from an EMBL/GenBank/DDBJ whole genome shotgun (WGS) entry which is preliminary data.</text>
</comment>
<dbReference type="PROSITE" id="PS51257">
    <property type="entry name" value="PROKAR_LIPOPROTEIN"/>
    <property type="match status" value="1"/>
</dbReference>
<proteinExistence type="predicted"/>
<dbReference type="EMBL" id="JBHSFG010000029">
    <property type="protein sequence ID" value="MFC4466376.1"/>
    <property type="molecule type" value="Genomic_DNA"/>
</dbReference>
<evidence type="ECO:0000313" key="1">
    <source>
        <dbReference type="EMBL" id="MFC4466376.1"/>
    </source>
</evidence>
<dbReference type="RefSeq" id="WP_386342867.1">
    <property type="nucleotide sequence ID" value="NZ_JBHSFG010000029.1"/>
</dbReference>
<keyword evidence="2" id="KW-1185">Reference proteome</keyword>
<organism evidence="1 2">
    <name type="scientific">Streptomyces xiangluensis</name>
    <dbReference type="NCBI Taxonomy" id="2665720"/>
    <lineage>
        <taxon>Bacteria</taxon>
        <taxon>Bacillati</taxon>
        <taxon>Actinomycetota</taxon>
        <taxon>Actinomycetes</taxon>
        <taxon>Kitasatosporales</taxon>
        <taxon>Streptomycetaceae</taxon>
        <taxon>Streptomyces</taxon>
    </lineage>
</organism>
<gene>
    <name evidence="1" type="ORF">ACFPH6_17885</name>
</gene>
<evidence type="ECO:0008006" key="3">
    <source>
        <dbReference type="Google" id="ProtNLM"/>
    </source>
</evidence>
<sequence>MPSRSSVLVTAGLLGVVLCGCSSLTGSSEVGAGTSSSTVSAADGPEVPDSVLDLERVCTDGLGFSGMPAYDRTKKTVHAAMLMNNPGDNWSQFEPPAGDFPKGWFLGYSDKPAAAELVVCLERTKATPTGKVCDMETDDGKPLKIRTYNTSYQLNVVEARTGKALYEHTGEAKSDECPVYILTSEGEDKDKYYNEVRPKDYRKRVQPFIAP</sequence>
<name>A0ABV8YQ31_9ACTN</name>
<accession>A0ABV8YQ31</accession>